<evidence type="ECO:0000313" key="9">
    <source>
        <dbReference type="Proteomes" id="UP000726737"/>
    </source>
</evidence>
<evidence type="ECO:0000256" key="2">
    <source>
        <dbReference type="ARBA" id="ARBA00022737"/>
    </source>
</evidence>
<dbReference type="InterPro" id="IPR013087">
    <property type="entry name" value="Znf_C2H2_type"/>
</dbReference>
<dbReference type="OrthoDB" id="3269380at2759"/>
<feature type="region of interest" description="Disordered" evidence="6">
    <location>
        <begin position="444"/>
        <end position="464"/>
    </location>
</feature>
<proteinExistence type="predicted"/>
<dbReference type="SMART" id="SM00355">
    <property type="entry name" value="ZnF_C2H2"/>
    <property type="match status" value="2"/>
</dbReference>
<sequence length="597" mass="64623">MQIPLRRYSFKTLENGVGRLQPQSPLLTTREFETAFCRDFTCCGLPLGDLHELLQHHEECHIHVEEDGDEKDENEDIRDEDVDNEVLASSVMDDVPILDERTCNSRNEDTYSIPSRISSASVLPFGSISTGAGISSSSSNDNSDSYGSVYSKQHSSFLYNSCPLTPPSRRRFPYHHSDSGTFQNPTRHALKAFSTSLVDLHCYNKRKSVVSLSDIYVADDNGFEYGENSKARSTTSSPLAVPKVANVTSVQRCLEPATKRQALDTKSQSISVGDTHQNTLKQTVGLGHDHLLQNSVRNSGTTLQGIYPDFSNDVNNLRTVASLQGGYSPISMTERTTSITSTASFSLASSPSSPPIAFQSTSALSALTAKTANMSPAVYATSLTELMLHRDEIFAMIEDMTRVSPNAIGANKPYHCTFLGCGKAYKNPNGLKYHNVHGHCSPTNGPSTTSPFSSSTTTSSTESGNVLDAIEGGAEGTARRPYVCTFLECEKRYKNLNGLKYHLEHTHPNMMAALRANQSSLLVNLPILVHASVGSPFMEQYQAAIMILTAALAAVEASPMMTLAANAVLTAQAVAAANAVHDSQRFQGEAATNIAIA</sequence>
<dbReference type="EMBL" id="JAAAJA010000034">
    <property type="protein sequence ID" value="KAG0265324.1"/>
    <property type="molecule type" value="Genomic_DNA"/>
</dbReference>
<dbReference type="PANTHER" id="PTHR23057">
    <property type="entry name" value="JUXTAPOSED WITH ANOTHER ZINC FINGER PROTEIN 1"/>
    <property type="match status" value="1"/>
</dbReference>
<dbReference type="InterPro" id="IPR051580">
    <property type="entry name" value="ZnF-Chromatin_assoc"/>
</dbReference>
<dbReference type="PROSITE" id="PS50157">
    <property type="entry name" value="ZINC_FINGER_C2H2_2"/>
    <property type="match status" value="2"/>
</dbReference>
<evidence type="ECO:0000259" key="7">
    <source>
        <dbReference type="PROSITE" id="PS50157"/>
    </source>
</evidence>
<keyword evidence="1" id="KW-0479">Metal-binding</keyword>
<feature type="compositionally biased region" description="Low complexity" evidence="6">
    <location>
        <begin position="444"/>
        <end position="463"/>
    </location>
</feature>
<dbReference type="PROSITE" id="PS00028">
    <property type="entry name" value="ZINC_FINGER_C2H2_1"/>
    <property type="match status" value="2"/>
</dbReference>
<dbReference type="Proteomes" id="UP000726737">
    <property type="component" value="Unassembled WGS sequence"/>
</dbReference>
<dbReference type="PANTHER" id="PTHR23057:SF0">
    <property type="entry name" value="JUXTAPOSED WITH ANOTHER ZINC FINGER PROTEIN 1"/>
    <property type="match status" value="1"/>
</dbReference>
<organism evidence="8 9">
    <name type="scientific">Mortierella polycephala</name>
    <dbReference type="NCBI Taxonomy" id="41804"/>
    <lineage>
        <taxon>Eukaryota</taxon>
        <taxon>Fungi</taxon>
        <taxon>Fungi incertae sedis</taxon>
        <taxon>Mucoromycota</taxon>
        <taxon>Mortierellomycotina</taxon>
        <taxon>Mortierellomycetes</taxon>
        <taxon>Mortierellales</taxon>
        <taxon>Mortierellaceae</taxon>
        <taxon>Mortierella</taxon>
    </lineage>
</organism>
<evidence type="ECO:0000256" key="6">
    <source>
        <dbReference type="SAM" id="MobiDB-lite"/>
    </source>
</evidence>
<keyword evidence="3 5" id="KW-0863">Zinc-finger</keyword>
<feature type="domain" description="C2H2-type" evidence="7">
    <location>
        <begin position="414"/>
        <end position="444"/>
    </location>
</feature>
<dbReference type="Gene3D" id="3.30.160.60">
    <property type="entry name" value="Classic Zinc Finger"/>
    <property type="match status" value="2"/>
</dbReference>
<dbReference type="GO" id="GO:0005634">
    <property type="term" value="C:nucleus"/>
    <property type="evidence" value="ECO:0007669"/>
    <property type="project" value="TreeGrafter"/>
</dbReference>
<evidence type="ECO:0000256" key="1">
    <source>
        <dbReference type="ARBA" id="ARBA00022723"/>
    </source>
</evidence>
<keyword evidence="2" id="KW-0677">Repeat</keyword>
<accession>A0A9P6QEC0</accession>
<evidence type="ECO:0000256" key="4">
    <source>
        <dbReference type="ARBA" id="ARBA00022833"/>
    </source>
</evidence>
<evidence type="ECO:0000256" key="3">
    <source>
        <dbReference type="ARBA" id="ARBA00022771"/>
    </source>
</evidence>
<evidence type="ECO:0000256" key="5">
    <source>
        <dbReference type="PROSITE-ProRule" id="PRU00042"/>
    </source>
</evidence>
<gene>
    <name evidence="8" type="primary">SFP1_2</name>
    <name evidence="8" type="ORF">BG011_005024</name>
</gene>
<reference evidence="8" key="1">
    <citation type="journal article" date="2020" name="Fungal Divers.">
        <title>Resolving the Mortierellaceae phylogeny through synthesis of multi-gene phylogenetics and phylogenomics.</title>
        <authorList>
            <person name="Vandepol N."/>
            <person name="Liber J."/>
            <person name="Desiro A."/>
            <person name="Na H."/>
            <person name="Kennedy M."/>
            <person name="Barry K."/>
            <person name="Grigoriev I.V."/>
            <person name="Miller A.N."/>
            <person name="O'Donnell K."/>
            <person name="Stajich J.E."/>
            <person name="Bonito G."/>
        </authorList>
    </citation>
    <scope>NUCLEOTIDE SEQUENCE</scope>
    <source>
        <strain evidence="8">KOD948</strain>
    </source>
</reference>
<name>A0A9P6QEC0_9FUNG</name>
<evidence type="ECO:0000313" key="8">
    <source>
        <dbReference type="EMBL" id="KAG0265324.1"/>
    </source>
</evidence>
<protein>
    <submittedName>
        <fullName evidence="8">Transcriptional regulator of ribosomal biogenesis protein</fullName>
    </submittedName>
</protein>
<keyword evidence="9" id="KW-1185">Reference proteome</keyword>
<feature type="domain" description="C2H2-type" evidence="7">
    <location>
        <begin position="482"/>
        <end position="512"/>
    </location>
</feature>
<dbReference type="AlphaFoldDB" id="A0A9P6QEC0"/>
<keyword evidence="4" id="KW-0862">Zinc</keyword>
<dbReference type="GO" id="GO:0008270">
    <property type="term" value="F:zinc ion binding"/>
    <property type="evidence" value="ECO:0007669"/>
    <property type="project" value="UniProtKB-KW"/>
</dbReference>
<comment type="caution">
    <text evidence="8">The sequence shown here is derived from an EMBL/GenBank/DDBJ whole genome shotgun (WGS) entry which is preliminary data.</text>
</comment>